<evidence type="ECO:0000256" key="2">
    <source>
        <dbReference type="ARBA" id="ARBA00022723"/>
    </source>
</evidence>
<dbReference type="SUPFAM" id="SSF56672">
    <property type="entry name" value="DNA/RNA polymerases"/>
    <property type="match status" value="1"/>
</dbReference>
<dbReference type="Pfam" id="PF00098">
    <property type="entry name" value="zf-CCHC"/>
    <property type="match status" value="1"/>
</dbReference>
<keyword evidence="5" id="KW-0863">Zinc-finger</keyword>
<keyword evidence="2" id="KW-0479">Metal-binding</keyword>
<keyword evidence="1" id="KW-0645">Protease</keyword>
<evidence type="ECO:0000259" key="7">
    <source>
        <dbReference type="PROSITE" id="PS50158"/>
    </source>
</evidence>
<dbReference type="GO" id="GO:0015074">
    <property type="term" value="P:DNA integration"/>
    <property type="evidence" value="ECO:0007669"/>
    <property type="project" value="InterPro"/>
</dbReference>
<name>A0A2Z6N7E5_TRISU</name>
<feature type="region of interest" description="Disordered" evidence="6">
    <location>
        <begin position="199"/>
        <end position="237"/>
    </location>
</feature>
<feature type="domain" description="Integrase catalytic" evidence="8">
    <location>
        <begin position="505"/>
        <end position="668"/>
    </location>
</feature>
<dbReference type="InterPro" id="IPR036875">
    <property type="entry name" value="Znf_CCHC_sf"/>
</dbReference>
<feature type="domain" description="CCHC-type" evidence="7">
    <location>
        <begin position="247"/>
        <end position="262"/>
    </location>
</feature>
<evidence type="ECO:0008006" key="11">
    <source>
        <dbReference type="Google" id="ProtNLM"/>
    </source>
</evidence>
<sequence>MASSSSTNQVLSVQTTIFKFNGFVEPTEEDKGKADEKEVEKNRQLNEKALFLICQFVELSVFEKIFHAKTAKEAWEILLKTYEGADPVRRTRLQGLKRQFELMEQGKDESIHDYFSRMDKLVNEMKSNGDDINEKYVVEKIMRTLSTRFDYVVAAIEEGKNVTTMTLNDLQASLESREMRMNERSNGTFEQALKAQTNVRNEGPVQRRSNYFQRGHSSKGTWRNSQTDLSQNTRGNGSFQNKSNIQCHKCQKYGHFQSECRSHIQCLNCKKYGHYARECCAKLLNIRDSHARVAEIEDDMKMVLTTCHVIADKNDDQWLLDTGCSNHLSGNKELFSNLDESFRSIVKLGDNSKLQVLGKGKIAIRLKDGSLNYISDVFYVPSICQNLLSVGQLAEKGYDLNFNKSGCTINDAEMGLIAKTSMSWNRLFPMNIKYDADMCCKAIAIDDNWLWHMRLGHFNFESIKFLANKKWVTGLPVIQVPDKLCEACVVGKKHRDPFPKGKAWRATIPLELVHSDLCYVEVPSNGGNKYFITFIDDFSRKTWVYVLKNKSDACDALKRFMAYVERRSGYTLKTLRTDRGTEYIVYDDFLRKHGVKHQMTTRYTPQQNGVAERKNRTIMDNVRSMLHSKNLPKRFWGEAVTCAVYLLNRCPVKSIRDKTPQEAWSGQKPILSNLKVFGCIAYAHVPDQLRKKLDDKAEKCIFVGYSEETKAYKVYNPETQKVVISRDVTFDENGSWDWSEKKKELLHVPVTINEEVDDKVDEPSTEPTQDSPPRRYPQRERHPPPTNKDCWMKAMDEEIHAIEKNNTWELTTLPEGKKPIGVKWVYKTKNNPKGEVDRFKARLVAKGYKQKPGIDYFEVFAPVARLDTVRMILSLATQNQWNIFQMDVKSAFLNGVLEEEVYVEQPPCYLQQGSEDKVYKLKKALYGLKQAPRAWYTRIDTYFINNGFHRSPYEHALYVKANKDGDVVIVCLYVDDLIFTGNNSRLLAEFKENMCTQFEMTDMGLMSYFLGIEVKQTNDGIFISQKKYAADILKKFKMESCKPMLTPVEERLKLEKESGGDLVNSTNFRRLVGSLRYLTATRPDIVYGVGLISRFMDSPRQSHWQAAKRILRYVKGTIDEGIFYSSSMKPELIGYTDNDWASELKLEKALRVMFFISYQLDGPTKVFCDNKSTIALTKNPVFHGRSKHIDIKHHYIRDLIRDKEIVVDYCASEDQIADIFTKPLKTNLFLKMKNLLGMMKPNLREDVRNINLALKMSKRESQD</sequence>
<evidence type="ECO:0000313" key="9">
    <source>
        <dbReference type="EMBL" id="GAU27529.1"/>
    </source>
</evidence>
<dbReference type="InterPro" id="IPR013103">
    <property type="entry name" value="RVT_2"/>
</dbReference>
<dbReference type="PROSITE" id="PS50158">
    <property type="entry name" value="ZF_CCHC"/>
    <property type="match status" value="2"/>
</dbReference>
<dbReference type="SUPFAM" id="SSF53098">
    <property type="entry name" value="Ribonuclease H-like"/>
    <property type="match status" value="1"/>
</dbReference>
<dbReference type="PROSITE" id="PS50994">
    <property type="entry name" value="INTEGRASE"/>
    <property type="match status" value="1"/>
</dbReference>
<evidence type="ECO:0000313" key="10">
    <source>
        <dbReference type="Proteomes" id="UP000242715"/>
    </source>
</evidence>
<reference evidence="10" key="1">
    <citation type="journal article" date="2017" name="Front. Plant Sci.">
        <title>Climate Clever Clovers: New Paradigm to Reduce the Environmental Footprint of Ruminants by Breeding Low Methanogenic Forages Utilizing Haplotype Variation.</title>
        <authorList>
            <person name="Kaur P."/>
            <person name="Appels R."/>
            <person name="Bayer P.E."/>
            <person name="Keeble-Gagnere G."/>
            <person name="Wang J."/>
            <person name="Hirakawa H."/>
            <person name="Shirasawa K."/>
            <person name="Vercoe P."/>
            <person name="Stefanova K."/>
            <person name="Durmic Z."/>
            <person name="Nichols P."/>
            <person name="Revell C."/>
            <person name="Isobe S.N."/>
            <person name="Edwards D."/>
            <person name="Erskine W."/>
        </authorList>
    </citation>
    <scope>NUCLEOTIDE SEQUENCE [LARGE SCALE GENOMIC DNA]</scope>
    <source>
        <strain evidence="10">cv. Daliak</strain>
    </source>
</reference>
<dbReference type="AlphaFoldDB" id="A0A2Z6N7E5"/>
<dbReference type="GO" id="GO:0006508">
    <property type="term" value="P:proteolysis"/>
    <property type="evidence" value="ECO:0007669"/>
    <property type="project" value="UniProtKB-KW"/>
</dbReference>
<protein>
    <recommendedName>
        <fullName evidence="11">Integrase catalytic domain-containing protein</fullName>
    </recommendedName>
</protein>
<dbReference type="SMART" id="SM00343">
    <property type="entry name" value="ZnF_C2HC"/>
    <property type="match status" value="2"/>
</dbReference>
<dbReference type="InterPro" id="IPR001878">
    <property type="entry name" value="Znf_CCHC"/>
</dbReference>
<dbReference type="EMBL" id="DF973357">
    <property type="protein sequence ID" value="GAU27529.1"/>
    <property type="molecule type" value="Genomic_DNA"/>
</dbReference>
<dbReference type="GO" id="GO:0004190">
    <property type="term" value="F:aspartic-type endopeptidase activity"/>
    <property type="evidence" value="ECO:0007669"/>
    <property type="project" value="UniProtKB-KW"/>
</dbReference>
<feature type="compositionally biased region" description="Acidic residues" evidence="6">
    <location>
        <begin position="754"/>
        <end position="764"/>
    </location>
</feature>
<dbReference type="CDD" id="cd09272">
    <property type="entry name" value="RNase_HI_RT_Ty1"/>
    <property type="match status" value="1"/>
</dbReference>
<dbReference type="Pfam" id="PF22936">
    <property type="entry name" value="Pol_BBD"/>
    <property type="match status" value="1"/>
</dbReference>
<dbReference type="Pfam" id="PF07727">
    <property type="entry name" value="RVT_2"/>
    <property type="match status" value="1"/>
</dbReference>
<evidence type="ECO:0000259" key="8">
    <source>
        <dbReference type="PROSITE" id="PS50994"/>
    </source>
</evidence>
<feature type="compositionally biased region" description="Polar residues" evidence="6">
    <location>
        <begin position="218"/>
        <end position="237"/>
    </location>
</feature>
<feature type="region of interest" description="Disordered" evidence="6">
    <location>
        <begin position="753"/>
        <end position="789"/>
    </location>
</feature>
<dbReference type="Proteomes" id="UP000242715">
    <property type="component" value="Unassembled WGS sequence"/>
</dbReference>
<dbReference type="Gene3D" id="3.30.420.10">
    <property type="entry name" value="Ribonuclease H-like superfamily/Ribonuclease H"/>
    <property type="match status" value="1"/>
</dbReference>
<dbReference type="Gene3D" id="4.10.60.10">
    <property type="entry name" value="Zinc finger, CCHC-type"/>
    <property type="match status" value="1"/>
</dbReference>
<organism evidence="9 10">
    <name type="scientific">Trifolium subterraneum</name>
    <name type="common">Subterranean clover</name>
    <dbReference type="NCBI Taxonomy" id="3900"/>
    <lineage>
        <taxon>Eukaryota</taxon>
        <taxon>Viridiplantae</taxon>
        <taxon>Streptophyta</taxon>
        <taxon>Embryophyta</taxon>
        <taxon>Tracheophyta</taxon>
        <taxon>Spermatophyta</taxon>
        <taxon>Magnoliopsida</taxon>
        <taxon>eudicotyledons</taxon>
        <taxon>Gunneridae</taxon>
        <taxon>Pentapetalae</taxon>
        <taxon>rosids</taxon>
        <taxon>fabids</taxon>
        <taxon>Fabales</taxon>
        <taxon>Fabaceae</taxon>
        <taxon>Papilionoideae</taxon>
        <taxon>50 kb inversion clade</taxon>
        <taxon>NPAAA clade</taxon>
        <taxon>Hologalegina</taxon>
        <taxon>IRL clade</taxon>
        <taxon>Trifolieae</taxon>
        <taxon>Trifolium</taxon>
    </lineage>
</organism>
<dbReference type="Pfam" id="PF00665">
    <property type="entry name" value="rve"/>
    <property type="match status" value="1"/>
</dbReference>
<dbReference type="PANTHER" id="PTHR42648:SF18">
    <property type="entry name" value="RETROTRANSPOSON, UNCLASSIFIED-LIKE PROTEIN"/>
    <property type="match status" value="1"/>
</dbReference>
<dbReference type="InterPro" id="IPR001584">
    <property type="entry name" value="Integrase_cat-core"/>
</dbReference>
<dbReference type="InterPro" id="IPR043502">
    <property type="entry name" value="DNA/RNA_pol_sf"/>
</dbReference>
<evidence type="ECO:0000256" key="4">
    <source>
        <dbReference type="ARBA" id="ARBA00022801"/>
    </source>
</evidence>
<dbReference type="Pfam" id="PF13976">
    <property type="entry name" value="gag_pre-integrs"/>
    <property type="match status" value="1"/>
</dbReference>
<keyword evidence="5" id="KW-0862">Zinc</keyword>
<dbReference type="InterPro" id="IPR057670">
    <property type="entry name" value="SH3_retrovirus"/>
</dbReference>
<dbReference type="InterPro" id="IPR054722">
    <property type="entry name" value="PolX-like_BBD"/>
</dbReference>
<evidence type="ECO:0000256" key="6">
    <source>
        <dbReference type="SAM" id="MobiDB-lite"/>
    </source>
</evidence>
<dbReference type="SUPFAM" id="SSF57756">
    <property type="entry name" value="Retrovirus zinc finger-like domains"/>
    <property type="match status" value="1"/>
</dbReference>
<proteinExistence type="predicted"/>
<keyword evidence="4" id="KW-0378">Hydrolase</keyword>
<dbReference type="InterPro" id="IPR012337">
    <property type="entry name" value="RNaseH-like_sf"/>
</dbReference>
<dbReference type="Pfam" id="PF14223">
    <property type="entry name" value="Retrotran_gag_2"/>
    <property type="match status" value="1"/>
</dbReference>
<dbReference type="InterPro" id="IPR036397">
    <property type="entry name" value="RNaseH_sf"/>
</dbReference>
<dbReference type="InterPro" id="IPR039537">
    <property type="entry name" value="Retrotran_Ty1/copia-like"/>
</dbReference>
<evidence type="ECO:0000256" key="5">
    <source>
        <dbReference type="PROSITE-ProRule" id="PRU00047"/>
    </source>
</evidence>
<feature type="domain" description="CCHC-type" evidence="7">
    <location>
        <begin position="266"/>
        <end position="279"/>
    </location>
</feature>
<gene>
    <name evidence="9" type="ORF">TSUD_29610</name>
</gene>
<dbReference type="GO" id="GO:0003676">
    <property type="term" value="F:nucleic acid binding"/>
    <property type="evidence" value="ECO:0007669"/>
    <property type="project" value="InterPro"/>
</dbReference>
<accession>A0A2Z6N7E5</accession>
<evidence type="ECO:0000256" key="1">
    <source>
        <dbReference type="ARBA" id="ARBA00022670"/>
    </source>
</evidence>
<evidence type="ECO:0000256" key="3">
    <source>
        <dbReference type="ARBA" id="ARBA00022750"/>
    </source>
</evidence>
<keyword evidence="3" id="KW-0064">Aspartyl protease</keyword>
<dbReference type="InterPro" id="IPR025724">
    <property type="entry name" value="GAG-pre-integrase_dom"/>
</dbReference>
<dbReference type="OrthoDB" id="1431938at2759"/>
<dbReference type="Pfam" id="PF25597">
    <property type="entry name" value="SH3_retrovirus"/>
    <property type="match status" value="1"/>
</dbReference>
<dbReference type="PANTHER" id="PTHR42648">
    <property type="entry name" value="TRANSPOSASE, PUTATIVE-RELATED"/>
    <property type="match status" value="1"/>
</dbReference>
<dbReference type="GO" id="GO:0008270">
    <property type="term" value="F:zinc ion binding"/>
    <property type="evidence" value="ECO:0007669"/>
    <property type="project" value="UniProtKB-KW"/>
</dbReference>
<keyword evidence="10" id="KW-1185">Reference proteome</keyword>